<proteinExistence type="predicted"/>
<feature type="domain" description="Glycosyltransferase subfamily 4-like N-terminal" evidence="2">
    <location>
        <begin position="61"/>
        <end position="155"/>
    </location>
</feature>
<dbReference type="PANTHER" id="PTHR45947">
    <property type="entry name" value="SULFOQUINOVOSYL TRANSFERASE SQD2"/>
    <property type="match status" value="1"/>
</dbReference>
<dbReference type="InterPro" id="IPR001296">
    <property type="entry name" value="Glyco_trans_1"/>
</dbReference>
<evidence type="ECO:0008006" key="5">
    <source>
        <dbReference type="Google" id="ProtNLM"/>
    </source>
</evidence>
<evidence type="ECO:0000259" key="2">
    <source>
        <dbReference type="Pfam" id="PF13439"/>
    </source>
</evidence>
<organism evidence="3 4">
    <name type="scientific">Planococcus faecalis</name>
    <dbReference type="NCBI Taxonomy" id="1598147"/>
    <lineage>
        <taxon>Bacteria</taxon>
        <taxon>Bacillati</taxon>
        <taxon>Bacillota</taxon>
        <taxon>Bacilli</taxon>
        <taxon>Bacillales</taxon>
        <taxon>Caryophanaceae</taxon>
        <taxon>Planococcus</taxon>
    </lineage>
</organism>
<evidence type="ECO:0000313" key="4">
    <source>
        <dbReference type="Proteomes" id="UP000189661"/>
    </source>
</evidence>
<dbReference type="Proteomes" id="UP000189661">
    <property type="component" value="Chromosome"/>
</dbReference>
<reference evidence="3 4" key="1">
    <citation type="submission" date="2017-01" db="EMBL/GenBank/DDBJ databases">
        <title>Planococcus faecalis genome complete sequence.</title>
        <authorList>
            <person name="Lee P.C."/>
        </authorList>
    </citation>
    <scope>NUCLEOTIDE SEQUENCE [LARGE SCALE GENOMIC DNA]</scope>
    <source>
        <strain evidence="3 4">AJ003</strain>
    </source>
</reference>
<evidence type="ECO:0000259" key="1">
    <source>
        <dbReference type="Pfam" id="PF00534"/>
    </source>
</evidence>
<protein>
    <recommendedName>
        <fullName evidence="5">Glycosyltransferase</fullName>
    </recommendedName>
</protein>
<gene>
    <name evidence="3" type="ORF">AJGP001_13465</name>
</gene>
<evidence type="ECO:0000313" key="3">
    <source>
        <dbReference type="EMBL" id="AQU80220.1"/>
    </source>
</evidence>
<accession>A0ABN4XN73</accession>
<dbReference type="RefSeq" id="WP_078080647.1">
    <property type="nucleotide sequence ID" value="NZ_CP019401.1"/>
</dbReference>
<dbReference type="CDD" id="cd03811">
    <property type="entry name" value="GT4_GT28_WabH-like"/>
    <property type="match status" value="1"/>
</dbReference>
<keyword evidence="4" id="KW-1185">Reference proteome</keyword>
<dbReference type="Pfam" id="PF00534">
    <property type="entry name" value="Glycos_transf_1"/>
    <property type="match status" value="1"/>
</dbReference>
<dbReference type="EMBL" id="CP019401">
    <property type="protein sequence ID" value="AQU80220.1"/>
    <property type="molecule type" value="Genomic_DNA"/>
</dbReference>
<dbReference type="InterPro" id="IPR028098">
    <property type="entry name" value="Glyco_trans_4-like_N"/>
</dbReference>
<feature type="domain" description="Glycosyl transferase family 1" evidence="1">
    <location>
        <begin position="165"/>
        <end position="319"/>
    </location>
</feature>
<dbReference type="Pfam" id="PF13439">
    <property type="entry name" value="Glyco_transf_4"/>
    <property type="match status" value="1"/>
</dbReference>
<dbReference type="InterPro" id="IPR050194">
    <property type="entry name" value="Glycosyltransferase_grp1"/>
</dbReference>
<name>A0ABN4XN73_9BACL</name>
<dbReference type="PANTHER" id="PTHR45947:SF3">
    <property type="entry name" value="SULFOQUINOVOSYL TRANSFERASE SQD2"/>
    <property type="match status" value="1"/>
</dbReference>
<dbReference type="SUPFAM" id="SSF53756">
    <property type="entry name" value="UDP-Glycosyltransferase/glycogen phosphorylase"/>
    <property type="match status" value="1"/>
</dbReference>
<sequence>MKKKILHLLNTSSYSGAENVAITIINNTSDDFDSSYASLKGSIKNDLYQNRIKFLPVQSMSILEIRRIVKEYKPDIVHAHDFTTSIIAALSGISVPIISHLHNNSPWIKTYHPYSFIYLFSTLRYKKILGVSKSVFEEYVFGKKIRKKSLVVFNPLNIKEVILKAEKATETKAFDIIFLGRLAEAKNPLRFINIIKKVSLEYPNIKVAIIGDGNLKFDCQKKIKEIGLTENIEMLGFLSNPYGIVKNSRILCMTSKWEGFGLVAVEALALGLPVVASGVGGLPDILDNHCGLLASNDEEFVCELLTLLSDEQYHNGKSEAALERSRELSNIEEYISRIKKIYNG</sequence>
<dbReference type="Gene3D" id="3.40.50.2000">
    <property type="entry name" value="Glycogen Phosphorylase B"/>
    <property type="match status" value="2"/>
</dbReference>